<feature type="transmembrane region" description="Helical" evidence="2">
    <location>
        <begin position="169"/>
        <end position="187"/>
    </location>
</feature>
<dbReference type="RefSeq" id="WP_072624160.1">
    <property type="nucleotide sequence ID" value="NZ_CP013290.1"/>
</dbReference>
<feature type="transmembrane region" description="Helical" evidence="2">
    <location>
        <begin position="54"/>
        <end position="77"/>
    </location>
</feature>
<dbReference type="InterPro" id="IPR000326">
    <property type="entry name" value="PAP2/HPO"/>
</dbReference>
<dbReference type="Pfam" id="PF01569">
    <property type="entry name" value="PAP2"/>
    <property type="match status" value="1"/>
</dbReference>
<dbReference type="AlphaFoldDB" id="A0A1L3MF43"/>
<feature type="domain" description="Phosphatidic acid phosphatase type 2/haloperoxidase" evidence="3">
    <location>
        <begin position="85"/>
        <end position="208"/>
    </location>
</feature>
<accession>A0A1L3MF43</accession>
<feature type="transmembrane region" description="Helical" evidence="2">
    <location>
        <begin position="84"/>
        <end position="106"/>
    </location>
</feature>
<keyword evidence="2" id="KW-0472">Membrane</keyword>
<keyword evidence="2" id="KW-0812">Transmembrane</keyword>
<gene>
    <name evidence="4" type="ORF">ASJ30_05165</name>
    <name evidence="5" type="ORF">IGS73_05195</name>
</gene>
<evidence type="ECO:0000256" key="2">
    <source>
        <dbReference type="SAM" id="Phobius"/>
    </source>
</evidence>
<evidence type="ECO:0000313" key="5">
    <source>
        <dbReference type="EMBL" id="QOK23786.1"/>
    </source>
</evidence>
<feature type="compositionally biased region" description="Basic and acidic residues" evidence="1">
    <location>
        <begin position="291"/>
        <end position="300"/>
    </location>
</feature>
<dbReference type="EMBL" id="CP062789">
    <property type="protein sequence ID" value="QOK23786.1"/>
    <property type="molecule type" value="Genomic_DNA"/>
</dbReference>
<dbReference type="SUPFAM" id="SSF48317">
    <property type="entry name" value="Acid phosphatase/Vanadium-dependent haloperoxidase"/>
    <property type="match status" value="1"/>
</dbReference>
<dbReference type="EMBL" id="CP013290">
    <property type="protein sequence ID" value="APH01001.1"/>
    <property type="molecule type" value="Genomic_DNA"/>
</dbReference>
<proteinExistence type="predicted"/>
<evidence type="ECO:0000313" key="7">
    <source>
        <dbReference type="Proteomes" id="UP000593998"/>
    </source>
</evidence>
<dbReference type="Proteomes" id="UP000182938">
    <property type="component" value="Chromosome"/>
</dbReference>
<dbReference type="KEGG" id="jte:ASJ30_05165"/>
<feature type="region of interest" description="Disordered" evidence="1">
    <location>
        <begin position="280"/>
        <end position="300"/>
    </location>
</feature>
<feature type="transmembrane region" description="Helical" evidence="2">
    <location>
        <begin position="193"/>
        <end position="208"/>
    </location>
</feature>
<evidence type="ECO:0000256" key="1">
    <source>
        <dbReference type="SAM" id="MobiDB-lite"/>
    </source>
</evidence>
<reference evidence="4 6" key="1">
    <citation type="submission" date="2015-11" db="EMBL/GenBank/DDBJ databases">
        <authorList>
            <person name="Zhang Y."/>
            <person name="Guo Z."/>
        </authorList>
    </citation>
    <scope>NUCLEOTIDE SEQUENCE [LARGE SCALE GENOMIC DNA]</scope>
    <source>
        <strain evidence="4 6">YFY001</strain>
    </source>
</reference>
<dbReference type="SMART" id="SM00014">
    <property type="entry name" value="acidPPc"/>
    <property type="match status" value="1"/>
</dbReference>
<evidence type="ECO:0000313" key="6">
    <source>
        <dbReference type="Proteomes" id="UP000182938"/>
    </source>
</evidence>
<keyword evidence="6" id="KW-1185">Reference proteome</keyword>
<feature type="transmembrane region" description="Helical" evidence="2">
    <location>
        <begin position="139"/>
        <end position="157"/>
    </location>
</feature>
<keyword evidence="2" id="KW-1133">Transmembrane helix</keyword>
<dbReference type="Gene3D" id="1.20.144.10">
    <property type="entry name" value="Phosphatidic acid phosphatase type 2/haloperoxidase"/>
    <property type="match status" value="1"/>
</dbReference>
<evidence type="ECO:0000313" key="4">
    <source>
        <dbReference type="EMBL" id="APH01001.1"/>
    </source>
</evidence>
<organism evidence="4 6">
    <name type="scientific">Janibacter indicus</name>
    <dbReference type="NCBI Taxonomy" id="857417"/>
    <lineage>
        <taxon>Bacteria</taxon>
        <taxon>Bacillati</taxon>
        <taxon>Actinomycetota</taxon>
        <taxon>Actinomycetes</taxon>
        <taxon>Micrococcales</taxon>
        <taxon>Intrasporangiaceae</taxon>
        <taxon>Janibacter</taxon>
    </lineage>
</organism>
<sequence length="300" mass="32659">MARLPRLTSAPVLAGALVVFTLLAAGPLQPYDERFQGYWAKRYTPNWWQFLDSVPNAVAGQAVCLPVLLAVALVLAWRHRTWHPLAIVAAAEVGFYVGIGGMKVLLGRSAPIHGTGGGFWDGGPIAHGLYGIAYPSGHAAEAVLIYGAAAYLILAYAGPDARLRRRLTWLVTLIALQAIVVAFYLGFHWPTDLIAGLLAGGLVLRLIVNGDRALTRRGLPFGWSYDLPGRRGRDSEPEVASAPTPRPQPVPVPAAVWLRTSPFDLPRPSVQHLRPLTAQWSVRTPGTPTHRRPERELQLH</sequence>
<name>A0A1L3MF43_9MICO</name>
<dbReference type="Proteomes" id="UP000593998">
    <property type="component" value="Chromosome"/>
</dbReference>
<protein>
    <submittedName>
        <fullName evidence="5">Phosphatase PAP2 family protein</fullName>
    </submittedName>
</protein>
<evidence type="ECO:0000259" key="3">
    <source>
        <dbReference type="SMART" id="SM00014"/>
    </source>
</evidence>
<reference evidence="5 7" key="2">
    <citation type="submission" date="2020-10" db="EMBL/GenBank/DDBJ databases">
        <title>Janibacter indicus TT2 genome sequence.</title>
        <authorList>
            <person name="Lee K."/>
            <person name="Ganzorig M."/>
        </authorList>
    </citation>
    <scope>NUCLEOTIDE SEQUENCE [LARGE SCALE GENOMIC DNA]</scope>
    <source>
        <strain evidence="5 7">TT2</strain>
    </source>
</reference>
<dbReference type="InterPro" id="IPR036938">
    <property type="entry name" value="PAP2/HPO_sf"/>
</dbReference>